<name>A0A5C3FKR3_PSEA2</name>
<evidence type="ECO:0000256" key="1">
    <source>
        <dbReference type="SAM" id="MobiDB-lite"/>
    </source>
</evidence>
<protein>
    <submittedName>
        <fullName evidence="2">Uncharacterized protein</fullName>
    </submittedName>
</protein>
<evidence type="ECO:0000313" key="2">
    <source>
        <dbReference type="EMBL" id="SPO44776.1"/>
    </source>
</evidence>
<keyword evidence="3" id="KW-1185">Reference proteome</keyword>
<proteinExistence type="predicted"/>
<reference evidence="2" key="1">
    <citation type="submission" date="2018-03" db="EMBL/GenBank/DDBJ databases">
        <authorList>
            <person name="Guldener U."/>
        </authorList>
    </citation>
    <scope>NUCLEOTIDE SEQUENCE [LARGE SCALE GENOMIC DNA]</scope>
    <source>
        <strain evidence="2">ATCC34888</strain>
    </source>
</reference>
<feature type="region of interest" description="Disordered" evidence="1">
    <location>
        <begin position="1"/>
        <end position="46"/>
    </location>
</feature>
<accession>A0A5C3FKR3</accession>
<sequence>MPSEPQHYASVQVTSRARRGSGAGGLIRSSSRPAANPQPSRGMQLPLDAMPHRQELGGHPPLGGHRAVRSAGLSCARSERRPLLLSGVLTWRAHPSSQHRDRDGGMQPQLVPNAPHRNPCKSSARLDLLAPSFDPCNKRLLACTQLVAAFIQRLNDMKPG</sequence>
<dbReference type="EMBL" id="OOIQ01000004">
    <property type="protein sequence ID" value="SPO44776.1"/>
    <property type="molecule type" value="Genomic_DNA"/>
</dbReference>
<comment type="caution">
    <text evidence="2">The sequence shown here is derived from an EMBL/GenBank/DDBJ whole genome shotgun (WGS) entry which is preliminary data.</text>
</comment>
<dbReference type="Proteomes" id="UP000325008">
    <property type="component" value="Unassembled WGS sequence"/>
</dbReference>
<organism evidence="2 3">
    <name type="scientific">Pseudozyma antarctica</name>
    <name type="common">Yeast</name>
    <name type="synonym">Candida antarctica</name>
    <dbReference type="NCBI Taxonomy" id="84753"/>
    <lineage>
        <taxon>Eukaryota</taxon>
        <taxon>Fungi</taxon>
        <taxon>Dikarya</taxon>
        <taxon>Basidiomycota</taxon>
        <taxon>Ustilaginomycotina</taxon>
        <taxon>Ustilaginomycetes</taxon>
        <taxon>Ustilaginales</taxon>
        <taxon>Ustilaginaceae</taxon>
        <taxon>Moesziomyces</taxon>
    </lineage>
</organism>
<dbReference type="AlphaFoldDB" id="A0A5C3FKR3"/>
<evidence type="ECO:0000313" key="3">
    <source>
        <dbReference type="Proteomes" id="UP000325008"/>
    </source>
</evidence>
<gene>
    <name evidence="2" type="ORF">PSANT_02462</name>
</gene>